<name>A0ABQ9L969_HEVBR</name>
<reference evidence="7" key="1">
    <citation type="journal article" date="2023" name="Plant Biotechnol. J.">
        <title>Chromosome-level wild Hevea brasiliensis genome provides new tools for genomic-assisted breeding and valuable loci to elevate rubber yield.</title>
        <authorList>
            <person name="Cheng H."/>
            <person name="Song X."/>
            <person name="Hu Y."/>
            <person name="Wu T."/>
            <person name="Yang Q."/>
            <person name="An Z."/>
            <person name="Feng S."/>
            <person name="Deng Z."/>
            <person name="Wu W."/>
            <person name="Zeng X."/>
            <person name="Tu M."/>
            <person name="Wang X."/>
            <person name="Huang H."/>
        </authorList>
    </citation>
    <scope>NUCLEOTIDE SEQUENCE</scope>
    <source>
        <strain evidence="7">MT/VB/25A 57/8</strain>
    </source>
</reference>
<comment type="caution">
    <text evidence="7">The sequence shown here is derived from an EMBL/GenBank/DDBJ whole genome shotgun (WGS) entry which is preliminary data.</text>
</comment>
<feature type="domain" description="BHLH" evidence="6">
    <location>
        <begin position="162"/>
        <end position="211"/>
    </location>
</feature>
<dbReference type="EMBL" id="JARPOI010000013">
    <property type="protein sequence ID" value="KAJ9163176.1"/>
    <property type="molecule type" value="Genomic_DNA"/>
</dbReference>
<dbReference type="InterPro" id="IPR036638">
    <property type="entry name" value="HLH_DNA-bd_sf"/>
</dbReference>
<gene>
    <name evidence="7" type="ORF">P3X46_022874</name>
</gene>
<evidence type="ECO:0000256" key="5">
    <source>
        <dbReference type="ARBA" id="ARBA00023242"/>
    </source>
</evidence>
<evidence type="ECO:0000256" key="2">
    <source>
        <dbReference type="ARBA" id="ARBA00023015"/>
    </source>
</evidence>
<organism evidence="7 8">
    <name type="scientific">Hevea brasiliensis</name>
    <name type="common">Para rubber tree</name>
    <name type="synonym">Siphonia brasiliensis</name>
    <dbReference type="NCBI Taxonomy" id="3981"/>
    <lineage>
        <taxon>Eukaryota</taxon>
        <taxon>Viridiplantae</taxon>
        <taxon>Streptophyta</taxon>
        <taxon>Embryophyta</taxon>
        <taxon>Tracheophyta</taxon>
        <taxon>Spermatophyta</taxon>
        <taxon>Magnoliopsida</taxon>
        <taxon>eudicotyledons</taxon>
        <taxon>Gunneridae</taxon>
        <taxon>Pentapetalae</taxon>
        <taxon>rosids</taxon>
        <taxon>fabids</taxon>
        <taxon>Malpighiales</taxon>
        <taxon>Euphorbiaceae</taxon>
        <taxon>Crotonoideae</taxon>
        <taxon>Micrandreae</taxon>
        <taxon>Hevea</taxon>
    </lineage>
</organism>
<keyword evidence="4" id="KW-0804">Transcription</keyword>
<dbReference type="Pfam" id="PF00010">
    <property type="entry name" value="HLH"/>
    <property type="match status" value="1"/>
</dbReference>
<evidence type="ECO:0000256" key="3">
    <source>
        <dbReference type="ARBA" id="ARBA00023125"/>
    </source>
</evidence>
<dbReference type="InterPro" id="IPR011598">
    <property type="entry name" value="bHLH_dom"/>
</dbReference>
<evidence type="ECO:0000256" key="1">
    <source>
        <dbReference type="ARBA" id="ARBA00004123"/>
    </source>
</evidence>
<dbReference type="SUPFAM" id="SSF47459">
    <property type="entry name" value="HLH, helix-loop-helix DNA-binding domain"/>
    <property type="match status" value="1"/>
</dbReference>
<dbReference type="PROSITE" id="PS50888">
    <property type="entry name" value="BHLH"/>
    <property type="match status" value="1"/>
</dbReference>
<dbReference type="SMART" id="SM00353">
    <property type="entry name" value="HLH"/>
    <property type="match status" value="1"/>
</dbReference>
<evidence type="ECO:0000256" key="4">
    <source>
        <dbReference type="ARBA" id="ARBA00023163"/>
    </source>
</evidence>
<keyword evidence="2" id="KW-0805">Transcription regulation</keyword>
<keyword evidence="5" id="KW-0539">Nucleus</keyword>
<protein>
    <recommendedName>
        <fullName evidence="6">BHLH domain-containing protein</fullName>
    </recommendedName>
</protein>
<evidence type="ECO:0000313" key="8">
    <source>
        <dbReference type="Proteomes" id="UP001174677"/>
    </source>
</evidence>
<evidence type="ECO:0000259" key="6">
    <source>
        <dbReference type="PROSITE" id="PS50888"/>
    </source>
</evidence>
<dbReference type="PANTHER" id="PTHR16223">
    <property type="entry name" value="TRANSCRIPTION FACTOR BHLH83-RELATED"/>
    <property type="match status" value="1"/>
</dbReference>
<accession>A0ABQ9L969</accession>
<dbReference type="Gene3D" id="4.10.280.10">
    <property type="entry name" value="Helix-loop-helix DNA-binding domain"/>
    <property type="match status" value="1"/>
</dbReference>
<comment type="subcellular location">
    <subcellularLocation>
        <location evidence="1">Nucleus</location>
    </subcellularLocation>
</comment>
<keyword evidence="8" id="KW-1185">Reference proteome</keyword>
<dbReference type="PANTHER" id="PTHR16223:SF49">
    <property type="entry name" value="TRANSCRIPTION FACTOR BHLH52-RELATED"/>
    <property type="match status" value="1"/>
</dbReference>
<dbReference type="Proteomes" id="UP001174677">
    <property type="component" value="Chromosome 13"/>
</dbReference>
<evidence type="ECO:0000313" key="7">
    <source>
        <dbReference type="EMBL" id="KAJ9163176.1"/>
    </source>
</evidence>
<keyword evidence="3" id="KW-0238">DNA-binding</keyword>
<dbReference type="InterPro" id="IPR045843">
    <property type="entry name" value="IND-like"/>
</dbReference>
<proteinExistence type="predicted"/>
<sequence length="271" mass="30607">MALSFCSFNHHQDLTVYPHSEVEADHDHHQLLGYNDNFINFSDSFINPLFEFGDELFYSDSYTNLLPYFSPSPSDDVMSLSPDLSSIQEFESYHCPKRQKSYPDTCRSSFEPIFFDGLLANSDPVFPEFPAPVLPKFQVSAAAFNVGRNDCSSTAGKKPSGGSLSAQSIAARQRRRKITEKTQELGKLIPGGNKMNTAEMLQAASNYVKFLQAQVKLLQLMESMHQERKESHLHTQELQVLLASPTIQEKLYSQEKCLVPRELLQTIANDE</sequence>